<evidence type="ECO:0000313" key="2">
    <source>
        <dbReference type="Proteomes" id="UP000008908"/>
    </source>
</evidence>
<dbReference type="EMBL" id="CP002999">
    <property type="protein sequence ID" value="AEM70090.1"/>
    <property type="molecule type" value="Genomic_DNA"/>
</dbReference>
<dbReference type="AlphaFoldDB" id="G2PM49"/>
<reference evidence="2" key="1">
    <citation type="submission" date="2011-08" db="EMBL/GenBank/DDBJ databases">
        <title>The complete genome of Muricauda ruestringensis DSM 13258.</title>
        <authorList>
            <person name="Lucas S."/>
            <person name="Han J."/>
            <person name="Lapidus A."/>
            <person name="Bruce D."/>
            <person name="Goodwin L."/>
            <person name="Pitluck S."/>
            <person name="Peters L."/>
            <person name="Kyrpides N."/>
            <person name="Mavromatis K."/>
            <person name="Ivanova N."/>
            <person name="Ovchinnikova G."/>
            <person name="Teshima H."/>
            <person name="Detter J.C."/>
            <person name="Tapia R."/>
            <person name="Han C."/>
            <person name="Land M."/>
            <person name="Hauser L."/>
            <person name="Markowitz V."/>
            <person name="Cheng J.-F."/>
            <person name="Hugenholtz P."/>
            <person name="Woyke T."/>
            <person name="Wu D."/>
            <person name="Spring S."/>
            <person name="Schroeder M."/>
            <person name="Brambilla E."/>
            <person name="Klenk H.-P."/>
            <person name="Eisen J.A."/>
        </authorList>
    </citation>
    <scope>NUCLEOTIDE SEQUENCE [LARGE SCALE GENOMIC DNA]</scope>
    <source>
        <strain evidence="2">DSM 13258 / LMG 19739 / B1</strain>
    </source>
</reference>
<evidence type="ECO:0000313" key="1">
    <source>
        <dbReference type="EMBL" id="AEM70090.1"/>
    </source>
</evidence>
<organism evidence="1 2">
    <name type="scientific">Allomuricauda ruestringensis (strain DSM 13258 / CIP 107369 / LMG 19739 / B1)</name>
    <name type="common">Muricauda ruestringensis</name>
    <dbReference type="NCBI Taxonomy" id="886377"/>
    <lineage>
        <taxon>Bacteria</taxon>
        <taxon>Pseudomonadati</taxon>
        <taxon>Bacteroidota</taxon>
        <taxon>Flavobacteriia</taxon>
        <taxon>Flavobacteriales</taxon>
        <taxon>Flavobacteriaceae</taxon>
        <taxon>Flagellimonas</taxon>
    </lineage>
</organism>
<dbReference type="KEGG" id="mrs:Murru_1043"/>
<accession>G2PM49</accession>
<dbReference type="Proteomes" id="UP000008908">
    <property type="component" value="Chromosome"/>
</dbReference>
<dbReference type="RefSeq" id="WP_014032372.1">
    <property type="nucleotide sequence ID" value="NC_015945.1"/>
</dbReference>
<name>G2PM49_ALLRU</name>
<gene>
    <name evidence="1" type="ordered locus">Murru_1043</name>
</gene>
<protein>
    <submittedName>
        <fullName evidence="1">Uncharacterized protein</fullName>
    </submittedName>
</protein>
<reference evidence="1 2" key="2">
    <citation type="journal article" date="2012" name="Stand. Genomic Sci.">
        <title>Complete genome sequence of the facultatively anaerobic, appendaged bacterium Muricauda ruestringensis type strain (B1(T)).</title>
        <authorList>
            <person name="Huntemann M."/>
            <person name="Teshima H."/>
            <person name="Lapidus A."/>
            <person name="Nolan M."/>
            <person name="Lucas S."/>
            <person name="Hammon N."/>
            <person name="Deshpande S."/>
            <person name="Cheng J.F."/>
            <person name="Tapia R."/>
            <person name="Goodwin L.A."/>
            <person name="Pitluck S."/>
            <person name="Liolios K."/>
            <person name="Pagani I."/>
            <person name="Ivanova N."/>
            <person name="Mavromatis K."/>
            <person name="Mikhailova N."/>
            <person name="Pati A."/>
            <person name="Chen A."/>
            <person name="Palaniappan K."/>
            <person name="Land M."/>
            <person name="Hauser L."/>
            <person name="Pan C."/>
            <person name="Brambilla E.M."/>
            <person name="Rohde M."/>
            <person name="Spring S."/>
            <person name="Goker M."/>
            <person name="Detter J.C."/>
            <person name="Bristow J."/>
            <person name="Eisen J.A."/>
            <person name="Markowitz V."/>
            <person name="Hugenholtz P."/>
            <person name="Kyrpides N.C."/>
            <person name="Klenk H.P."/>
            <person name="Woyke T."/>
        </authorList>
    </citation>
    <scope>NUCLEOTIDE SEQUENCE [LARGE SCALE GENOMIC DNA]</scope>
    <source>
        <strain evidence="2">DSM 13258 / LMG 19739 / B1</strain>
    </source>
</reference>
<keyword evidence="2" id="KW-1185">Reference proteome</keyword>
<dbReference type="HOGENOM" id="CLU_1298618_0_0_10"/>
<sequence length="212" mass="24632">MQDENNILFYGTLYGYNATTDLLMADGEFLPTWKGYDDDRVEKTYYFINECIEPAQTIPGESSIDIISYKKNEFWFFSWFPSEEAHDFSYTLDGEENDTSSEEMMKKIIAVLEDFRPKLEKTIPEKEEKPIKEGVLGLLFYGDSPEMFELNTERINELAEKKGVHELIGNSQLMYVIGGLKDKSFKFISHLNDGEIRNELGIIDYVSYLKIE</sequence>
<proteinExistence type="predicted"/>